<feature type="signal peptide" evidence="5">
    <location>
        <begin position="1"/>
        <end position="23"/>
    </location>
</feature>
<dbReference type="AlphaFoldDB" id="A0A1U7Q0V2"/>
<keyword evidence="2" id="KW-0201">Cytochrome c-type biogenesis</keyword>
<dbReference type="PANTHER" id="PTHR42852">
    <property type="entry name" value="THIOL:DISULFIDE INTERCHANGE PROTEIN DSBE"/>
    <property type="match status" value="1"/>
</dbReference>
<evidence type="ECO:0000256" key="5">
    <source>
        <dbReference type="SAM" id="SignalP"/>
    </source>
</evidence>
<dbReference type="STRING" id="1121284.SAMN05660493_02762"/>
<evidence type="ECO:0000259" key="6">
    <source>
        <dbReference type="PROSITE" id="PS51352"/>
    </source>
</evidence>
<evidence type="ECO:0000256" key="4">
    <source>
        <dbReference type="ARBA" id="ARBA00023284"/>
    </source>
</evidence>
<dbReference type="PROSITE" id="PS51352">
    <property type="entry name" value="THIOREDOXIN_2"/>
    <property type="match status" value="1"/>
</dbReference>
<dbReference type="InterPro" id="IPR050553">
    <property type="entry name" value="Thioredoxin_ResA/DsbE_sf"/>
</dbReference>
<organism evidence="7 8">
    <name type="scientific">Epilithonimonas bovis DSM 19482</name>
    <dbReference type="NCBI Taxonomy" id="1121284"/>
    <lineage>
        <taxon>Bacteria</taxon>
        <taxon>Pseudomonadati</taxon>
        <taxon>Bacteroidota</taxon>
        <taxon>Flavobacteriia</taxon>
        <taxon>Flavobacteriales</taxon>
        <taxon>Weeksellaceae</taxon>
        <taxon>Chryseobacterium group</taxon>
        <taxon>Epilithonimonas</taxon>
    </lineage>
</organism>
<gene>
    <name evidence="7" type="ORF">SAMN05660493_02762</name>
</gene>
<dbReference type="Gene3D" id="3.40.30.10">
    <property type="entry name" value="Glutaredoxin"/>
    <property type="match status" value="1"/>
</dbReference>
<evidence type="ECO:0000313" key="7">
    <source>
        <dbReference type="EMBL" id="SIT98031.1"/>
    </source>
</evidence>
<keyword evidence="3" id="KW-1015">Disulfide bond</keyword>
<dbReference type="InterPro" id="IPR036249">
    <property type="entry name" value="Thioredoxin-like_sf"/>
</dbReference>
<dbReference type="GO" id="GO:0016491">
    <property type="term" value="F:oxidoreductase activity"/>
    <property type="evidence" value="ECO:0007669"/>
    <property type="project" value="InterPro"/>
</dbReference>
<comment type="subcellular location">
    <subcellularLocation>
        <location evidence="1">Cell envelope</location>
    </subcellularLocation>
</comment>
<reference evidence="8" key="1">
    <citation type="submission" date="2016-10" db="EMBL/GenBank/DDBJ databases">
        <authorList>
            <person name="Varghese N."/>
            <person name="Submissions S."/>
        </authorList>
    </citation>
    <scope>NUCLEOTIDE SEQUENCE [LARGE SCALE GENOMIC DNA]</scope>
    <source>
        <strain evidence="8">DSM 19482</strain>
    </source>
</reference>
<dbReference type="InterPro" id="IPR013766">
    <property type="entry name" value="Thioredoxin_domain"/>
</dbReference>
<dbReference type="GO" id="GO:0030313">
    <property type="term" value="C:cell envelope"/>
    <property type="evidence" value="ECO:0007669"/>
    <property type="project" value="UniProtKB-SubCell"/>
</dbReference>
<evidence type="ECO:0000313" key="8">
    <source>
        <dbReference type="Proteomes" id="UP000187261"/>
    </source>
</evidence>
<name>A0A1U7Q0V2_9FLAO</name>
<accession>A0A1U7Q0V2</accession>
<keyword evidence="7" id="KW-0413">Isomerase</keyword>
<dbReference type="OrthoDB" id="1118217at2"/>
<proteinExistence type="predicted"/>
<dbReference type="RefSeq" id="WP_084173979.1">
    <property type="nucleotide sequence ID" value="NZ_FTPU01000038.1"/>
</dbReference>
<sequence>MQKKFCRRLLSLALTGMAFLAQSQNPLKIGDALPKQFWETPLQMVNTPQKSTTLSADKDKLILLDFWNTWCSACILNFPKMEELQKQFGDKIKILAISNQDRATLEKFFASKNGSKYNAVKSIADDKLMQKMFPHIGVPFIVWIKGGKLLNTTDAEQVNEKAIKEILGGEQSSLQTVVQMDREKPLMLSDNFEREKSLKMVSYSLLAKGKIRGMGSGTGYHRSGKVVYGRQFTNLSLYDIMIAIVDDIFQLNQQPFTDKNMAISQQDAAVLRGAISDSELYNYEYIVPTDSADHLYKDMLEGLNRFTDYTFGLSKKTMRCFVLKRTSVEDKIATKHNKTKFLFSKDHTDLQAATMYSLANSFSQLDYINLPVVNATNYHGRIDFVMNGVHSLEMLRKALNNYDLDLAEEDYSVDFLVVTKK</sequence>
<dbReference type="EMBL" id="FTPU01000038">
    <property type="protein sequence ID" value="SIT98031.1"/>
    <property type="molecule type" value="Genomic_DNA"/>
</dbReference>
<keyword evidence="5" id="KW-0732">Signal</keyword>
<protein>
    <submittedName>
        <fullName evidence="7">Thiol-disulfide isomerase or thioredoxin</fullName>
    </submittedName>
</protein>
<dbReference type="SUPFAM" id="SSF52833">
    <property type="entry name" value="Thioredoxin-like"/>
    <property type="match status" value="1"/>
</dbReference>
<dbReference type="Proteomes" id="UP000187261">
    <property type="component" value="Unassembled WGS sequence"/>
</dbReference>
<dbReference type="GO" id="GO:0017004">
    <property type="term" value="P:cytochrome complex assembly"/>
    <property type="evidence" value="ECO:0007669"/>
    <property type="project" value="UniProtKB-KW"/>
</dbReference>
<keyword evidence="4" id="KW-0676">Redox-active center</keyword>
<feature type="chain" id="PRO_5012911266" evidence="5">
    <location>
        <begin position="24"/>
        <end position="421"/>
    </location>
</feature>
<dbReference type="InterPro" id="IPR013740">
    <property type="entry name" value="Redoxin"/>
</dbReference>
<evidence type="ECO:0000256" key="3">
    <source>
        <dbReference type="ARBA" id="ARBA00023157"/>
    </source>
</evidence>
<dbReference type="GO" id="GO:0016853">
    <property type="term" value="F:isomerase activity"/>
    <property type="evidence" value="ECO:0007669"/>
    <property type="project" value="UniProtKB-KW"/>
</dbReference>
<evidence type="ECO:0000256" key="1">
    <source>
        <dbReference type="ARBA" id="ARBA00004196"/>
    </source>
</evidence>
<feature type="domain" description="Thioredoxin" evidence="6">
    <location>
        <begin position="27"/>
        <end position="168"/>
    </location>
</feature>
<dbReference type="PANTHER" id="PTHR42852:SF6">
    <property type="entry name" value="THIOL:DISULFIDE INTERCHANGE PROTEIN DSBE"/>
    <property type="match status" value="1"/>
</dbReference>
<dbReference type="CDD" id="cd02966">
    <property type="entry name" value="TlpA_like_family"/>
    <property type="match status" value="1"/>
</dbReference>
<keyword evidence="8" id="KW-1185">Reference proteome</keyword>
<evidence type="ECO:0000256" key="2">
    <source>
        <dbReference type="ARBA" id="ARBA00022748"/>
    </source>
</evidence>
<dbReference type="Pfam" id="PF08534">
    <property type="entry name" value="Redoxin"/>
    <property type="match status" value="1"/>
</dbReference>